<protein>
    <submittedName>
        <fullName evidence="3">Tetratricopeptide repeat protein</fullName>
    </submittedName>
</protein>
<feature type="repeat" description="TPR" evidence="1">
    <location>
        <begin position="156"/>
        <end position="189"/>
    </location>
</feature>
<evidence type="ECO:0000256" key="2">
    <source>
        <dbReference type="SAM" id="Phobius"/>
    </source>
</evidence>
<feature type="transmembrane region" description="Helical" evidence="2">
    <location>
        <begin position="6"/>
        <end position="25"/>
    </location>
</feature>
<dbReference type="EMBL" id="CP048620">
    <property type="protein sequence ID" value="QPJ65697.1"/>
    <property type="molecule type" value="Genomic_DNA"/>
</dbReference>
<name>A0A7T0C359_9BACT</name>
<dbReference type="PROSITE" id="PS50005">
    <property type="entry name" value="TPR"/>
    <property type="match status" value="3"/>
</dbReference>
<dbReference type="InterPro" id="IPR019734">
    <property type="entry name" value="TPR_rpt"/>
</dbReference>
<accession>A0A7T0C359</accession>
<evidence type="ECO:0000256" key="1">
    <source>
        <dbReference type="PROSITE-ProRule" id="PRU00339"/>
    </source>
</evidence>
<dbReference type="GO" id="GO:0097363">
    <property type="term" value="F:protein O-acetylglucosaminyltransferase activity"/>
    <property type="evidence" value="ECO:0007669"/>
    <property type="project" value="TreeGrafter"/>
</dbReference>
<dbReference type="PANTHER" id="PTHR44366:SF1">
    <property type="entry name" value="UDP-N-ACETYLGLUCOSAMINE--PEPTIDE N-ACETYLGLUCOSAMINYLTRANSFERASE 110 KDA SUBUNIT"/>
    <property type="match status" value="1"/>
</dbReference>
<organism evidence="3 4">
    <name type="scientific">Candidatus Nitrohelix vancouverensis</name>
    <dbReference type="NCBI Taxonomy" id="2705534"/>
    <lineage>
        <taxon>Bacteria</taxon>
        <taxon>Pseudomonadati</taxon>
        <taxon>Nitrospinota/Tectimicrobiota group</taxon>
        <taxon>Nitrospinota</taxon>
        <taxon>Nitrospinia</taxon>
        <taxon>Nitrospinales</taxon>
        <taxon>Nitrospinaceae</taxon>
        <taxon>Candidatus Nitrohelix</taxon>
    </lineage>
</organism>
<dbReference type="Proteomes" id="UP000594464">
    <property type="component" value="Chromosome"/>
</dbReference>
<dbReference type="InterPro" id="IPR011990">
    <property type="entry name" value="TPR-like_helical_dom_sf"/>
</dbReference>
<dbReference type="SUPFAM" id="SSF48452">
    <property type="entry name" value="TPR-like"/>
    <property type="match status" value="1"/>
</dbReference>
<dbReference type="SMART" id="SM00028">
    <property type="entry name" value="TPR"/>
    <property type="match status" value="4"/>
</dbReference>
<dbReference type="GO" id="GO:0006493">
    <property type="term" value="P:protein O-linked glycosylation"/>
    <property type="evidence" value="ECO:0007669"/>
    <property type="project" value="InterPro"/>
</dbReference>
<feature type="repeat" description="TPR" evidence="1">
    <location>
        <begin position="88"/>
        <end position="121"/>
    </location>
</feature>
<dbReference type="AlphaFoldDB" id="A0A7T0C359"/>
<dbReference type="Pfam" id="PF13181">
    <property type="entry name" value="TPR_8"/>
    <property type="match status" value="1"/>
</dbReference>
<evidence type="ECO:0000313" key="4">
    <source>
        <dbReference type="Proteomes" id="UP000594464"/>
    </source>
</evidence>
<dbReference type="Pfam" id="PF00515">
    <property type="entry name" value="TPR_1"/>
    <property type="match status" value="2"/>
</dbReference>
<dbReference type="PANTHER" id="PTHR44366">
    <property type="entry name" value="UDP-N-ACETYLGLUCOSAMINE--PEPTIDE N-ACETYLGLUCOSAMINYLTRANSFERASE 110 KDA SUBUNIT"/>
    <property type="match status" value="1"/>
</dbReference>
<proteinExistence type="predicted"/>
<keyword evidence="2" id="KW-0472">Membrane</keyword>
<gene>
    <name evidence="3" type="ORF">G3M78_09945</name>
</gene>
<reference evidence="4" key="1">
    <citation type="submission" date="2020-02" db="EMBL/GenBank/DDBJ databases">
        <title>Genomic and physiological characterization of two novel Nitrospinaceae genera.</title>
        <authorList>
            <person name="Mueller A.J."/>
            <person name="Jung M.-Y."/>
            <person name="Strachan C.R."/>
            <person name="Herbold C.W."/>
            <person name="Kirkegaard R.H."/>
            <person name="Daims H."/>
        </authorList>
    </citation>
    <scope>NUCLEOTIDE SEQUENCE [LARGE SCALE GENOMIC DNA]</scope>
</reference>
<sequence>MDDGSQQVIWAGISAAILFIGVYLYREGKSRALQQSKVSEKPTVQEGLSAKDYLDQATQALTDKEYAKAKKLALTGIEASGDDIRIGSGLHNLLGSVLATEGKMKEAFAEFKKASEVDPSFSYPFSNLGNLYFIESKFKEAEEAYKEAIHLNDQHADAYNNLGILYKTQKRTQEAIQNFERALKLDPKMEEAQRNLEILKSALQN</sequence>
<feature type="repeat" description="TPR" evidence="1">
    <location>
        <begin position="122"/>
        <end position="155"/>
    </location>
</feature>
<dbReference type="KEGG" id="nva:G3M78_09945"/>
<keyword evidence="2" id="KW-1133">Transmembrane helix</keyword>
<dbReference type="PROSITE" id="PS50293">
    <property type="entry name" value="TPR_REGION"/>
    <property type="match status" value="1"/>
</dbReference>
<dbReference type="InterPro" id="IPR037919">
    <property type="entry name" value="OGT"/>
</dbReference>
<keyword evidence="2" id="KW-0812">Transmembrane</keyword>
<keyword evidence="1" id="KW-0802">TPR repeat</keyword>
<evidence type="ECO:0000313" key="3">
    <source>
        <dbReference type="EMBL" id="QPJ65697.1"/>
    </source>
</evidence>
<dbReference type="Gene3D" id="1.25.40.10">
    <property type="entry name" value="Tetratricopeptide repeat domain"/>
    <property type="match status" value="2"/>
</dbReference>